<evidence type="ECO:0000313" key="3">
    <source>
        <dbReference type="Proteomes" id="UP000184465"/>
    </source>
</evidence>
<dbReference type="STRING" id="1121301.SAMN02745912_02054"/>
<keyword evidence="3" id="KW-1185">Reference proteome</keyword>
<dbReference type="Gene3D" id="2.30.30.40">
    <property type="entry name" value="SH3 Domains"/>
    <property type="match status" value="1"/>
</dbReference>
<dbReference type="Gene3D" id="2.40.50.180">
    <property type="entry name" value="CheA-289, Domain 4"/>
    <property type="match status" value="1"/>
</dbReference>
<dbReference type="GO" id="GO:0006935">
    <property type="term" value="P:chemotaxis"/>
    <property type="evidence" value="ECO:0007669"/>
    <property type="project" value="InterPro"/>
</dbReference>
<dbReference type="GO" id="GO:0007165">
    <property type="term" value="P:signal transduction"/>
    <property type="evidence" value="ECO:0007669"/>
    <property type="project" value="InterPro"/>
</dbReference>
<dbReference type="SMART" id="SM00260">
    <property type="entry name" value="CheW"/>
    <property type="match status" value="1"/>
</dbReference>
<feature type="domain" description="CheW-like" evidence="1">
    <location>
        <begin position="3"/>
        <end position="144"/>
    </location>
</feature>
<dbReference type="InterPro" id="IPR039315">
    <property type="entry name" value="CheW"/>
</dbReference>
<dbReference type="EMBL" id="FRAG01000022">
    <property type="protein sequence ID" value="SHK04279.1"/>
    <property type="molecule type" value="Genomic_DNA"/>
</dbReference>
<accession>A0A1M6P8L3</accession>
<dbReference type="GO" id="GO:0005829">
    <property type="term" value="C:cytosol"/>
    <property type="evidence" value="ECO:0007669"/>
    <property type="project" value="TreeGrafter"/>
</dbReference>
<evidence type="ECO:0000259" key="1">
    <source>
        <dbReference type="PROSITE" id="PS50851"/>
    </source>
</evidence>
<dbReference type="InterPro" id="IPR036061">
    <property type="entry name" value="CheW-like_dom_sf"/>
</dbReference>
<dbReference type="InterPro" id="IPR002545">
    <property type="entry name" value="CheW-lke_dom"/>
</dbReference>
<dbReference type="SUPFAM" id="SSF50341">
    <property type="entry name" value="CheW-like"/>
    <property type="match status" value="1"/>
</dbReference>
<dbReference type="Proteomes" id="UP000184465">
    <property type="component" value="Unassembled WGS sequence"/>
</dbReference>
<gene>
    <name evidence="2" type="ORF">SAMN02745912_02054</name>
</gene>
<dbReference type="RefSeq" id="WP_073149549.1">
    <property type="nucleotide sequence ID" value="NZ_FRAG01000022.1"/>
</dbReference>
<sequence length="144" mass="16064">MTKNQYVVFSLGEEEYGINILAVSEINRLKEIEITKVPKAPEYIEGIINLRGDVVPVVNLRKKFNIGMKDLDKETRIIVVKINFQNVGILVDKVGHVAVFEEHELSAPPEEIVIDSNYIAGVGKKDEGMVFLLDIDKVLGGKIS</sequence>
<dbReference type="PANTHER" id="PTHR22617:SF23">
    <property type="entry name" value="CHEMOTAXIS PROTEIN CHEW"/>
    <property type="match status" value="1"/>
</dbReference>
<proteinExistence type="predicted"/>
<reference evidence="3" key="1">
    <citation type="submission" date="2016-11" db="EMBL/GenBank/DDBJ databases">
        <authorList>
            <person name="Varghese N."/>
            <person name="Submissions S."/>
        </authorList>
    </citation>
    <scope>NUCLEOTIDE SEQUENCE [LARGE SCALE GENOMIC DNA]</scope>
    <source>
        <strain evidence="3">DSM 15212 / CIP 107654 / DViRD3</strain>
    </source>
</reference>
<evidence type="ECO:0000313" key="2">
    <source>
        <dbReference type="EMBL" id="SHK04279.1"/>
    </source>
</evidence>
<dbReference type="Pfam" id="PF01584">
    <property type="entry name" value="CheW"/>
    <property type="match status" value="1"/>
</dbReference>
<dbReference type="PANTHER" id="PTHR22617">
    <property type="entry name" value="CHEMOTAXIS SENSOR HISTIDINE KINASE-RELATED"/>
    <property type="match status" value="1"/>
</dbReference>
<organism evidence="2 3">
    <name type="scientific">Paramaledivibacter caminithermalis (strain DSM 15212 / CIP 107654 / DViRD3)</name>
    <name type="common">Clostridium caminithermale</name>
    <dbReference type="NCBI Taxonomy" id="1121301"/>
    <lineage>
        <taxon>Bacteria</taxon>
        <taxon>Bacillati</taxon>
        <taxon>Bacillota</taxon>
        <taxon>Clostridia</taxon>
        <taxon>Peptostreptococcales</taxon>
        <taxon>Caminicellaceae</taxon>
        <taxon>Paramaledivibacter</taxon>
    </lineage>
</organism>
<name>A0A1M6P8L3_PARC5</name>
<dbReference type="OrthoDB" id="9794382at2"/>
<dbReference type="PROSITE" id="PS50851">
    <property type="entry name" value="CHEW"/>
    <property type="match status" value="1"/>
</dbReference>
<protein>
    <submittedName>
        <fullName evidence="2">Purine-binding chemotaxis protein CheW</fullName>
    </submittedName>
</protein>
<dbReference type="AlphaFoldDB" id="A0A1M6P8L3"/>